<dbReference type="AlphaFoldDB" id="A0A6A0B7L5"/>
<proteinExistence type="predicted"/>
<name>A0A6A0B7L5_9LACT</name>
<accession>A0A6A0B7L5</accession>
<gene>
    <name evidence="1" type="ORF">Hs20B_18070</name>
</gene>
<sequence length="93" mass="10713">MALLLQSTAKHNTIKQSVIMKQNNMLVEELKNLRSIINGKLFTINEQSAYLNDLDTFNLDQAGDFEYYNGLAEGYIEVQKEISNRIIELKTKM</sequence>
<protein>
    <submittedName>
        <fullName evidence="1">Uncharacterized protein</fullName>
    </submittedName>
</protein>
<organism evidence="1 2">
    <name type="scientific">Pseudolactococcus insecticola</name>
    <dbReference type="NCBI Taxonomy" id="2709158"/>
    <lineage>
        <taxon>Bacteria</taxon>
        <taxon>Bacillati</taxon>
        <taxon>Bacillota</taxon>
        <taxon>Bacilli</taxon>
        <taxon>Lactobacillales</taxon>
        <taxon>Streptococcaceae</taxon>
        <taxon>Pseudolactococcus</taxon>
    </lineage>
</organism>
<dbReference type="EMBL" id="BLLH01000015">
    <property type="protein sequence ID" value="GFH41409.1"/>
    <property type="molecule type" value="Genomic_DNA"/>
</dbReference>
<dbReference type="RefSeq" id="WP_172357880.1">
    <property type="nucleotide sequence ID" value="NZ_BLLH01000015.1"/>
</dbReference>
<evidence type="ECO:0000313" key="1">
    <source>
        <dbReference type="EMBL" id="GFH41409.1"/>
    </source>
</evidence>
<keyword evidence="2" id="KW-1185">Reference proteome</keyword>
<evidence type="ECO:0000313" key="2">
    <source>
        <dbReference type="Proteomes" id="UP000475928"/>
    </source>
</evidence>
<dbReference type="Proteomes" id="UP000475928">
    <property type="component" value="Unassembled WGS sequence"/>
</dbReference>
<reference evidence="1 2" key="1">
    <citation type="submission" date="2020-02" db="EMBL/GenBank/DDBJ databases">
        <title>Draft genome sequence of Lactococcus sp. Hs20B0-1.</title>
        <authorList>
            <person name="Noda S."/>
            <person name="Yuki M."/>
            <person name="Ohkuma M."/>
        </authorList>
    </citation>
    <scope>NUCLEOTIDE SEQUENCE [LARGE SCALE GENOMIC DNA]</scope>
    <source>
        <strain evidence="1 2">Hs20B0-1</strain>
    </source>
</reference>
<comment type="caution">
    <text evidence="1">The sequence shown here is derived from an EMBL/GenBank/DDBJ whole genome shotgun (WGS) entry which is preliminary data.</text>
</comment>